<dbReference type="PROSITE" id="PS50893">
    <property type="entry name" value="ABC_TRANSPORTER_2"/>
    <property type="match status" value="1"/>
</dbReference>
<evidence type="ECO:0000256" key="2">
    <source>
        <dbReference type="ARBA" id="ARBA00022741"/>
    </source>
</evidence>
<evidence type="ECO:0000313" key="5">
    <source>
        <dbReference type="EMBL" id="ADL18906.1"/>
    </source>
</evidence>
<dbReference type="GO" id="GO:0005524">
    <property type="term" value="F:ATP binding"/>
    <property type="evidence" value="ECO:0007669"/>
    <property type="project" value="UniProtKB-KW"/>
</dbReference>
<dbReference type="InterPro" id="IPR003593">
    <property type="entry name" value="AAA+_ATPase"/>
</dbReference>
<feature type="domain" description="ABC transporter" evidence="4">
    <location>
        <begin position="4"/>
        <end position="225"/>
    </location>
</feature>
<dbReference type="PROSITE" id="PS00211">
    <property type="entry name" value="ABC_TRANSPORTER_1"/>
    <property type="match status" value="1"/>
</dbReference>
<dbReference type="Pfam" id="PF00005">
    <property type="entry name" value="ABC_tran"/>
    <property type="match status" value="1"/>
</dbReference>
<accession>D9Q0R8</accession>
<dbReference type="OrthoDB" id="24644at2157"/>
<dbReference type="STRING" id="666510.ASAC_0499"/>
<protein>
    <submittedName>
        <fullName evidence="5">Putative ABC transporter, ATP binding protein</fullName>
    </submittedName>
</protein>
<dbReference type="eggNOG" id="arCOG00198">
    <property type="taxonomic scope" value="Archaea"/>
</dbReference>
<keyword evidence="6" id="KW-1185">Reference proteome</keyword>
<dbReference type="AlphaFoldDB" id="D9Q0R8"/>
<dbReference type="KEGG" id="asc:ASAC_0499"/>
<proteinExistence type="predicted"/>
<evidence type="ECO:0000256" key="3">
    <source>
        <dbReference type="ARBA" id="ARBA00022840"/>
    </source>
</evidence>
<dbReference type="RefSeq" id="WP_013266418.1">
    <property type="nucleotide sequence ID" value="NC_014374.1"/>
</dbReference>
<organism evidence="5 6">
    <name type="scientific">Acidilobus saccharovorans (strain DSM 16705 / JCM 18335 / VKM B-2471 / 345-15)</name>
    <dbReference type="NCBI Taxonomy" id="666510"/>
    <lineage>
        <taxon>Archaea</taxon>
        <taxon>Thermoproteota</taxon>
        <taxon>Thermoprotei</taxon>
        <taxon>Acidilobales</taxon>
        <taxon>Acidilobaceae</taxon>
        <taxon>Acidilobus</taxon>
    </lineage>
</organism>
<dbReference type="HOGENOM" id="CLU_000604_1_11_2"/>
<dbReference type="EMBL" id="CP001742">
    <property type="protein sequence ID" value="ADL18906.1"/>
    <property type="molecule type" value="Genomic_DNA"/>
</dbReference>
<dbReference type="PANTHER" id="PTHR42734">
    <property type="entry name" value="METAL TRANSPORT SYSTEM ATP-BINDING PROTEIN TM_0124-RELATED"/>
    <property type="match status" value="1"/>
</dbReference>
<dbReference type="SUPFAM" id="SSF52540">
    <property type="entry name" value="P-loop containing nucleoside triphosphate hydrolases"/>
    <property type="match status" value="1"/>
</dbReference>
<dbReference type="SMART" id="SM00382">
    <property type="entry name" value="AAA"/>
    <property type="match status" value="1"/>
</dbReference>
<dbReference type="InterPro" id="IPR050153">
    <property type="entry name" value="Metal_Ion_Import_ABC"/>
</dbReference>
<dbReference type="GO" id="GO:0016887">
    <property type="term" value="F:ATP hydrolysis activity"/>
    <property type="evidence" value="ECO:0007669"/>
    <property type="project" value="InterPro"/>
</dbReference>
<evidence type="ECO:0000256" key="1">
    <source>
        <dbReference type="ARBA" id="ARBA00022448"/>
    </source>
</evidence>
<keyword evidence="1" id="KW-0813">Transport</keyword>
<evidence type="ECO:0000313" key="6">
    <source>
        <dbReference type="Proteomes" id="UP000000346"/>
    </source>
</evidence>
<reference evidence="5 6" key="1">
    <citation type="journal article" date="2010" name="Appl. Environ. Microbiol.">
        <title>The genome sequence of the crenarchaeon Acidilobus saccharovorans supports a new order, Acidilobales, and suggests an important ecological role in terrestrial acidic hot springs.</title>
        <authorList>
            <person name="Mardanov A.V."/>
            <person name="Svetlitchnyi V.A."/>
            <person name="Beletsky A.V."/>
            <person name="Prokofeva M.I."/>
            <person name="Bonch-Osmolovskaya E.A."/>
            <person name="Ravin N.V."/>
            <person name="Skryabin K.G."/>
        </authorList>
    </citation>
    <scope>NUCLEOTIDE SEQUENCE [LARGE SCALE GENOMIC DNA]</scope>
    <source>
        <strain evidence="6">DSM 16705 / JCM 18335 / VKM B-2471 / 345-15</strain>
    </source>
</reference>
<dbReference type="Gene3D" id="3.40.50.300">
    <property type="entry name" value="P-loop containing nucleotide triphosphate hydrolases"/>
    <property type="match status" value="1"/>
</dbReference>
<dbReference type="GeneID" id="9498730"/>
<keyword evidence="2" id="KW-0547">Nucleotide-binding</keyword>
<dbReference type="InterPro" id="IPR017871">
    <property type="entry name" value="ABC_transporter-like_CS"/>
</dbReference>
<name>D9Q0R8_ACIS3</name>
<evidence type="ECO:0000259" key="4">
    <source>
        <dbReference type="PROSITE" id="PS50893"/>
    </source>
</evidence>
<dbReference type="InterPro" id="IPR003439">
    <property type="entry name" value="ABC_transporter-like_ATP-bd"/>
</dbReference>
<sequence length="247" mass="27089">MVSVAVKNLSYEVNGVHILNDISFTHSSGLLMIIGPNGAGKTTLLRALAGLVKFRGSVELDGVRPEEYRRYISYVPAQPSLDLMARGLDVALAMNYRPPDGLWRERFLEVLGRFGLGGLANRPVISMSSGEQRLLLLAAALSRDPRLLILDEPTAFLDVTNRTKVIELLQELAGDGVSVVVATHDIEYTAVADNVAVLKSGRLVSFGPPREALSEELLSDVYGISIRRVDRNTPSYMPELLLKRFSK</sequence>
<gene>
    <name evidence="5" type="ordered locus">ASAC_0499</name>
</gene>
<dbReference type="InterPro" id="IPR027417">
    <property type="entry name" value="P-loop_NTPase"/>
</dbReference>
<keyword evidence="3" id="KW-0067">ATP-binding</keyword>
<dbReference type="Proteomes" id="UP000000346">
    <property type="component" value="Chromosome"/>
</dbReference>
<dbReference type="InParanoid" id="D9Q0R8"/>